<accession>A0A1B7Y2E0</accession>
<dbReference type="RefSeq" id="XP_018154674.1">
    <property type="nucleotide sequence ID" value="XM_018305250.1"/>
</dbReference>
<dbReference type="VEuPathDB" id="FungiDB:CH63R_10276"/>
<name>A0A1B7Y2E0_COLHI</name>
<organism evidence="1 2">
    <name type="scientific">Colletotrichum higginsianum (strain IMI 349063)</name>
    <name type="common">Crucifer anthracnose fungus</name>
    <dbReference type="NCBI Taxonomy" id="759273"/>
    <lineage>
        <taxon>Eukaryota</taxon>
        <taxon>Fungi</taxon>
        <taxon>Dikarya</taxon>
        <taxon>Ascomycota</taxon>
        <taxon>Pezizomycotina</taxon>
        <taxon>Sordariomycetes</taxon>
        <taxon>Hypocreomycetidae</taxon>
        <taxon>Glomerellales</taxon>
        <taxon>Glomerellaceae</taxon>
        <taxon>Colletotrichum</taxon>
        <taxon>Colletotrichum destructivum species complex</taxon>
    </lineage>
</organism>
<comment type="caution">
    <text evidence="1">The sequence shown here is derived from an EMBL/GenBank/DDBJ whole genome shotgun (WGS) entry which is preliminary data.</text>
</comment>
<protein>
    <submittedName>
        <fullName evidence="1">Uncharacterized protein</fullName>
    </submittedName>
</protein>
<keyword evidence="2" id="KW-1185">Reference proteome</keyword>
<dbReference type="AlphaFoldDB" id="A0A1B7Y2E0"/>
<dbReference type="GeneID" id="28869357"/>
<dbReference type="Proteomes" id="UP000092177">
    <property type="component" value="Unassembled WGS sequence"/>
</dbReference>
<proteinExistence type="predicted"/>
<evidence type="ECO:0000313" key="1">
    <source>
        <dbReference type="EMBL" id="OBR06156.1"/>
    </source>
</evidence>
<sequence length="111" mass="12197">MHTPSSFCLLCPAIRPASISFSRVRSNRQTSTMAPLATHPETDLNYPLRQISQPEQYRSPLSTLSNTIRLSKALIGRHTCQKHDVAGSGVKAFVLMPFRGGGAGDYKLPTR</sequence>
<gene>
    <name evidence="1" type="ORF">CH63R_10276</name>
</gene>
<dbReference type="KEGG" id="chig:CH63R_10276"/>
<reference evidence="2" key="1">
    <citation type="journal article" date="2017" name="BMC Genomics">
        <title>Gapless genome assembly of Colletotrichum higginsianum reveals chromosome structure and association of transposable elements with secondary metabolite gene clusters.</title>
        <authorList>
            <person name="Dallery J.-F."/>
            <person name="Lapalu N."/>
            <person name="Zampounis A."/>
            <person name="Pigne S."/>
            <person name="Luyten I."/>
            <person name="Amselem J."/>
            <person name="Wittenberg A.H.J."/>
            <person name="Zhou S."/>
            <person name="de Queiroz M.V."/>
            <person name="Robin G.P."/>
            <person name="Auger A."/>
            <person name="Hainaut M."/>
            <person name="Henrissat B."/>
            <person name="Kim K.-T."/>
            <person name="Lee Y.-H."/>
            <person name="Lespinet O."/>
            <person name="Schwartz D.C."/>
            <person name="Thon M.R."/>
            <person name="O'Connell R.J."/>
        </authorList>
    </citation>
    <scope>NUCLEOTIDE SEQUENCE [LARGE SCALE GENOMIC DNA]</scope>
    <source>
        <strain evidence="2">IMI 349063</strain>
    </source>
</reference>
<evidence type="ECO:0000313" key="2">
    <source>
        <dbReference type="Proteomes" id="UP000092177"/>
    </source>
</evidence>
<dbReference type="EMBL" id="LTAN01000007">
    <property type="protein sequence ID" value="OBR06156.1"/>
    <property type="molecule type" value="Genomic_DNA"/>
</dbReference>